<dbReference type="CDD" id="cd14686">
    <property type="entry name" value="bZIP"/>
    <property type="match status" value="1"/>
</dbReference>
<feature type="region of interest" description="Disordered" evidence="1">
    <location>
        <begin position="112"/>
        <end position="169"/>
    </location>
</feature>
<dbReference type="Pfam" id="PF00170">
    <property type="entry name" value="bZIP_1"/>
    <property type="match status" value="1"/>
</dbReference>
<dbReference type="GO" id="GO:0003700">
    <property type="term" value="F:DNA-binding transcription factor activity"/>
    <property type="evidence" value="ECO:0007669"/>
    <property type="project" value="InterPro"/>
</dbReference>
<evidence type="ECO:0000313" key="4">
    <source>
        <dbReference type="EnsemblProtists" id="Phyra85116"/>
    </source>
</evidence>
<feature type="compositionally biased region" description="Basic and acidic residues" evidence="1">
    <location>
        <begin position="227"/>
        <end position="241"/>
    </location>
</feature>
<sequence length="521" mass="55616">MASYDRPEDADLLMDDFLFQESDAFALPLLDFDPDGALLTPTELAMAQTQLPDSHSASYQPSSPVSTDDGSTDAEVSTPPPTSAQQQEQQTLLYPSDAASSPAARMSLLGSSASMHSPLPSDQKLLAPRSSNSHDSGSNKNGNHAGTSMTSAANSGRPVQPSKMLPMQTPTLFPSTLPYAMPVAYFPPALNATQKRPCPQVFPGAASPEAGPVPAAASDNDPNASKSKREIRQMKNRESANKSRLRRKAQLTTLTTEVTELKQKEQGLQTIIAGLRAENKSLLDQNTFLRSLVTSFKQEPSSSLSNHQMAAFASLPPPMEQNCLALNMLESGQKMDVDSDAQTADVDLTAVRPGKRRAVTSTLSTASLAVCASVFGITVFTDYDAGAVDSGNIRGVGRVLHEAPTACGLEGCSPESSSSMVGLVVTAVRSWWQFVSSSELVFGVLLNVLSFIAIVAVYQLWQTHSAGAWSWKFPVLSTSGCRGVRHQAKSSASGSATRDEKERNAPGRDVRVREKPDIRGN</sequence>
<reference evidence="5" key="1">
    <citation type="journal article" date="2006" name="Science">
        <title>Phytophthora genome sequences uncover evolutionary origins and mechanisms of pathogenesis.</title>
        <authorList>
            <person name="Tyler B.M."/>
            <person name="Tripathy S."/>
            <person name="Zhang X."/>
            <person name="Dehal P."/>
            <person name="Jiang R.H."/>
            <person name="Aerts A."/>
            <person name="Arredondo F.D."/>
            <person name="Baxter L."/>
            <person name="Bensasson D."/>
            <person name="Beynon J.L."/>
            <person name="Chapman J."/>
            <person name="Damasceno C.M."/>
            <person name="Dorrance A.E."/>
            <person name="Dou D."/>
            <person name="Dickerman A.W."/>
            <person name="Dubchak I.L."/>
            <person name="Garbelotto M."/>
            <person name="Gijzen M."/>
            <person name="Gordon S.G."/>
            <person name="Govers F."/>
            <person name="Grunwald N.J."/>
            <person name="Huang W."/>
            <person name="Ivors K.L."/>
            <person name="Jones R.W."/>
            <person name="Kamoun S."/>
            <person name="Krampis K."/>
            <person name="Lamour K.H."/>
            <person name="Lee M.K."/>
            <person name="McDonald W.H."/>
            <person name="Medina M."/>
            <person name="Meijer H.J."/>
            <person name="Nordberg E.K."/>
            <person name="Maclean D.J."/>
            <person name="Ospina-Giraldo M.D."/>
            <person name="Morris P.F."/>
            <person name="Phuntumart V."/>
            <person name="Putnam N.H."/>
            <person name="Rash S."/>
            <person name="Rose J.K."/>
            <person name="Sakihama Y."/>
            <person name="Salamov A.A."/>
            <person name="Savidor A."/>
            <person name="Scheuring C.F."/>
            <person name="Smith B.M."/>
            <person name="Sobral B.W."/>
            <person name="Terry A."/>
            <person name="Torto-Alalibo T.A."/>
            <person name="Win J."/>
            <person name="Xu Z."/>
            <person name="Zhang H."/>
            <person name="Grigoriev I.V."/>
            <person name="Rokhsar D.S."/>
            <person name="Boore J.L."/>
        </authorList>
    </citation>
    <scope>NUCLEOTIDE SEQUENCE [LARGE SCALE GENOMIC DNA]</scope>
    <source>
        <strain evidence="5">Pr102</strain>
    </source>
</reference>
<feature type="region of interest" description="Disordered" evidence="1">
    <location>
        <begin position="487"/>
        <end position="521"/>
    </location>
</feature>
<dbReference type="PANTHER" id="PTHR45967">
    <property type="entry name" value="G-BOX-BINDING FACTOR 3-RELATED"/>
    <property type="match status" value="1"/>
</dbReference>
<feature type="compositionally biased region" description="Basic and acidic residues" evidence="1">
    <location>
        <begin position="497"/>
        <end position="521"/>
    </location>
</feature>
<dbReference type="HOGENOM" id="CLU_040982_0_0_1"/>
<protein>
    <recommendedName>
        <fullName evidence="3">BZIP domain-containing protein</fullName>
    </recommendedName>
</protein>
<dbReference type="Gene3D" id="1.20.5.170">
    <property type="match status" value="1"/>
</dbReference>
<dbReference type="PANTHER" id="PTHR45967:SF38">
    <property type="entry name" value="G-BOX-BINDING FACTOR 2"/>
    <property type="match status" value="1"/>
</dbReference>
<feature type="compositionally biased region" description="Polar residues" evidence="1">
    <location>
        <begin position="83"/>
        <end position="93"/>
    </location>
</feature>
<dbReference type="EMBL" id="DS566139">
    <property type="status" value="NOT_ANNOTATED_CDS"/>
    <property type="molecule type" value="Genomic_DNA"/>
</dbReference>
<keyword evidence="5" id="KW-1185">Reference proteome</keyword>
<dbReference type="EnsemblProtists" id="Phyra85116">
    <property type="protein sequence ID" value="Phyra85116"/>
    <property type="gene ID" value="Phyra85116"/>
</dbReference>
<dbReference type="PROSITE" id="PS00036">
    <property type="entry name" value="BZIP_BASIC"/>
    <property type="match status" value="1"/>
</dbReference>
<dbReference type="InterPro" id="IPR004827">
    <property type="entry name" value="bZIP"/>
</dbReference>
<evidence type="ECO:0000259" key="3">
    <source>
        <dbReference type="PROSITE" id="PS50217"/>
    </source>
</evidence>
<dbReference type="GO" id="GO:0043565">
    <property type="term" value="F:sequence-specific DNA binding"/>
    <property type="evidence" value="ECO:0007669"/>
    <property type="project" value="InterPro"/>
</dbReference>
<feature type="domain" description="BZIP" evidence="3">
    <location>
        <begin position="226"/>
        <end position="282"/>
    </location>
</feature>
<dbReference type="OMA" id="KPMQPTS"/>
<keyword evidence="2" id="KW-1133">Transmembrane helix</keyword>
<dbReference type="Proteomes" id="UP000005238">
    <property type="component" value="Unassembled WGS sequence"/>
</dbReference>
<dbReference type="AlphaFoldDB" id="H3H3N3"/>
<dbReference type="SMART" id="SM00338">
    <property type="entry name" value="BRLZ"/>
    <property type="match status" value="1"/>
</dbReference>
<keyword evidence="2" id="KW-0472">Membrane</keyword>
<dbReference type="SUPFAM" id="SSF57959">
    <property type="entry name" value="Leucine zipper domain"/>
    <property type="match status" value="1"/>
</dbReference>
<feature type="region of interest" description="Disordered" evidence="1">
    <location>
        <begin position="47"/>
        <end position="100"/>
    </location>
</feature>
<accession>H3H3N3</accession>
<feature type="transmembrane region" description="Helical" evidence="2">
    <location>
        <begin position="440"/>
        <end position="461"/>
    </location>
</feature>
<dbReference type="InterPro" id="IPR046347">
    <property type="entry name" value="bZIP_sf"/>
</dbReference>
<keyword evidence="2" id="KW-0812">Transmembrane</keyword>
<dbReference type="eggNOG" id="ENOG502S2C3">
    <property type="taxonomic scope" value="Eukaryota"/>
</dbReference>
<feature type="compositionally biased region" description="Polar residues" evidence="1">
    <location>
        <begin position="129"/>
        <end position="154"/>
    </location>
</feature>
<proteinExistence type="predicted"/>
<evidence type="ECO:0000313" key="5">
    <source>
        <dbReference type="Proteomes" id="UP000005238"/>
    </source>
</evidence>
<dbReference type="STRING" id="164328.H3H3N3"/>
<dbReference type="InterPro" id="IPR044827">
    <property type="entry name" value="GBF-like"/>
</dbReference>
<name>H3H3N3_PHYRM</name>
<evidence type="ECO:0000256" key="2">
    <source>
        <dbReference type="SAM" id="Phobius"/>
    </source>
</evidence>
<evidence type="ECO:0000256" key="1">
    <source>
        <dbReference type="SAM" id="MobiDB-lite"/>
    </source>
</evidence>
<dbReference type="VEuPathDB" id="FungiDB:KRP23_3216"/>
<dbReference type="PROSITE" id="PS50217">
    <property type="entry name" value="BZIP"/>
    <property type="match status" value="1"/>
</dbReference>
<reference evidence="4" key="2">
    <citation type="submission" date="2015-06" db="UniProtKB">
        <authorList>
            <consortium name="EnsemblProtists"/>
        </authorList>
    </citation>
    <scope>IDENTIFICATION</scope>
    <source>
        <strain evidence="4">Pr102</strain>
    </source>
</reference>
<dbReference type="InParanoid" id="H3H3N3"/>
<feature type="compositionally biased region" description="Polar residues" evidence="1">
    <location>
        <begin position="47"/>
        <end position="69"/>
    </location>
</feature>
<organism evidence="4 5">
    <name type="scientific">Phytophthora ramorum</name>
    <name type="common">Sudden oak death agent</name>
    <dbReference type="NCBI Taxonomy" id="164328"/>
    <lineage>
        <taxon>Eukaryota</taxon>
        <taxon>Sar</taxon>
        <taxon>Stramenopiles</taxon>
        <taxon>Oomycota</taxon>
        <taxon>Peronosporomycetes</taxon>
        <taxon>Peronosporales</taxon>
        <taxon>Peronosporaceae</taxon>
        <taxon>Phytophthora</taxon>
    </lineage>
</organism>
<dbReference type="VEuPathDB" id="FungiDB:KRP22_3545"/>
<feature type="region of interest" description="Disordered" evidence="1">
    <location>
        <begin position="197"/>
        <end position="248"/>
    </location>
</feature>